<dbReference type="Gene3D" id="2.160.10.10">
    <property type="entry name" value="Hexapeptide repeat proteins"/>
    <property type="match status" value="1"/>
</dbReference>
<accession>B3EUA7</accession>
<dbReference type="EMBL" id="CP001102">
    <property type="protein sequence ID" value="ACE05526.1"/>
    <property type="molecule type" value="Genomic_DNA"/>
</dbReference>
<evidence type="ECO:0000313" key="2">
    <source>
        <dbReference type="EMBL" id="ACE05526.1"/>
    </source>
</evidence>
<name>B3EUA7_AMOA5</name>
<dbReference type="STRING" id="452471.Aasi_0077"/>
<dbReference type="RefSeq" id="WP_012472299.1">
    <property type="nucleotide sequence ID" value="NC_010830.1"/>
</dbReference>
<dbReference type="AlphaFoldDB" id="B3EUA7"/>
<dbReference type="KEGG" id="aas:Aasi_0077"/>
<organism evidence="2 3">
    <name type="scientific">Amoebophilus asiaticus (strain 5a2)</name>
    <dbReference type="NCBI Taxonomy" id="452471"/>
    <lineage>
        <taxon>Bacteria</taxon>
        <taxon>Pseudomonadati</taxon>
        <taxon>Bacteroidota</taxon>
        <taxon>Cytophagia</taxon>
        <taxon>Cytophagales</taxon>
        <taxon>Amoebophilaceae</taxon>
        <taxon>Candidatus Amoebophilus</taxon>
    </lineage>
</organism>
<gene>
    <name evidence="2" type="ordered locus">Aasi_0077</name>
</gene>
<evidence type="ECO:0000259" key="1">
    <source>
        <dbReference type="Pfam" id="PF00483"/>
    </source>
</evidence>
<dbReference type="Pfam" id="PF00483">
    <property type="entry name" value="NTP_transferase"/>
    <property type="match status" value="1"/>
</dbReference>
<dbReference type="InterPro" id="IPR029044">
    <property type="entry name" value="Nucleotide-diphossugar_trans"/>
</dbReference>
<dbReference type="InterPro" id="IPR050486">
    <property type="entry name" value="Mannose-1P_guanyltransferase"/>
</dbReference>
<dbReference type="GO" id="GO:0016740">
    <property type="term" value="F:transferase activity"/>
    <property type="evidence" value="ECO:0007669"/>
    <property type="project" value="UniProtKB-KW"/>
</dbReference>
<evidence type="ECO:0000313" key="3">
    <source>
        <dbReference type="Proteomes" id="UP000001227"/>
    </source>
</evidence>
<dbReference type="InterPro" id="IPR005835">
    <property type="entry name" value="NTP_transferase_dom"/>
</dbReference>
<dbReference type="eggNOG" id="COG1208">
    <property type="taxonomic scope" value="Bacteria"/>
</dbReference>
<protein>
    <submittedName>
        <fullName evidence="2">Nucleotidyl transferase</fullName>
    </submittedName>
</protein>
<dbReference type="PANTHER" id="PTHR22572">
    <property type="entry name" value="SUGAR-1-PHOSPHATE GUANYL TRANSFERASE"/>
    <property type="match status" value="1"/>
</dbReference>
<proteinExistence type="predicted"/>
<dbReference type="HOGENOM" id="CLU_029499_0_1_10"/>
<keyword evidence="3" id="KW-1185">Reference proteome</keyword>
<dbReference type="Gene3D" id="3.90.550.10">
    <property type="entry name" value="Spore Coat Polysaccharide Biosynthesis Protein SpsA, Chain A"/>
    <property type="match status" value="1"/>
</dbReference>
<dbReference type="Proteomes" id="UP000001227">
    <property type="component" value="Chromosome"/>
</dbReference>
<dbReference type="CDD" id="cd04181">
    <property type="entry name" value="NTP_transferase"/>
    <property type="match status" value="1"/>
</dbReference>
<dbReference type="SUPFAM" id="SSF53448">
    <property type="entry name" value="Nucleotide-diphospho-sugar transferases"/>
    <property type="match status" value="1"/>
</dbReference>
<sequence>MLNLIIPMAGKGKRLLPHTLTTPKPLIPIAGKSIVERLLEEINLIYQGPIRHIGFIVKDLPTSIKSQLEKMTTELGAQAHFYEQSEALGTAHAIACAAPLLQGPVIVAFSDTLFKGSLPLDVSKEGVIWVNKVKNPSSFGVIQVDSDNLITDFVEKPTEFVSDLAIIGIYYLKKGEILLQAIQHIIDQQICKGGEYQLTSALTYMQQQGHQFSTQTIDEWLDCGNKEACLHTNQRFLHFLQNTKGMVANSAEIYNSTIIPPVYIGEKVILEHTVLGPYASVGHNTHIKGSRITNSIIQEHTNIDKVILTNSMIGNHVHIKGKCTEIDTGDYNTIIF</sequence>
<feature type="domain" description="Nucleotidyl transferase" evidence="1">
    <location>
        <begin position="6"/>
        <end position="234"/>
    </location>
</feature>
<reference evidence="2 3" key="1">
    <citation type="journal article" date="2010" name="J. Bacteriol.">
        <title>The genome of the amoeba symbiont 'Candidatus Amoebophilus asiaticus' reveals common mechanisms for host cell interaction among amoeba-associated bacteria.</title>
        <authorList>
            <person name="Schmitz-Esser S."/>
            <person name="Tischler P."/>
            <person name="Arnold R."/>
            <person name="Montanaro J."/>
            <person name="Wagner M."/>
            <person name="Rattei T."/>
            <person name="Horn M."/>
        </authorList>
    </citation>
    <scope>NUCLEOTIDE SEQUENCE [LARGE SCALE GENOMIC DNA]</scope>
    <source>
        <strain evidence="2 3">5a2</strain>
    </source>
</reference>
<keyword evidence="2" id="KW-0808">Transferase</keyword>